<evidence type="ECO:0008006" key="5">
    <source>
        <dbReference type="Google" id="ProtNLM"/>
    </source>
</evidence>
<accession>A6G158</accession>
<dbReference type="SUPFAM" id="SSF63829">
    <property type="entry name" value="Calcium-dependent phosphotriesterase"/>
    <property type="match status" value="1"/>
</dbReference>
<feature type="compositionally biased region" description="Acidic residues" evidence="1">
    <location>
        <begin position="35"/>
        <end position="56"/>
    </location>
</feature>
<name>A6G158_9BACT</name>
<feature type="chain" id="PRO_5002697049" description="Virginiamycin B lyase" evidence="2">
    <location>
        <begin position="18"/>
        <end position="492"/>
    </location>
</feature>
<dbReference type="Proteomes" id="UP000005801">
    <property type="component" value="Unassembled WGS sequence"/>
</dbReference>
<dbReference type="Gene3D" id="2.130.10.10">
    <property type="entry name" value="YVTN repeat-like/Quinoprotein amine dehydrogenase"/>
    <property type="match status" value="2"/>
</dbReference>
<evidence type="ECO:0000256" key="1">
    <source>
        <dbReference type="SAM" id="MobiDB-lite"/>
    </source>
</evidence>
<dbReference type="InterPro" id="IPR011045">
    <property type="entry name" value="N2O_reductase_N"/>
</dbReference>
<evidence type="ECO:0000313" key="3">
    <source>
        <dbReference type="EMBL" id="EDM80353.1"/>
    </source>
</evidence>
<feature type="region of interest" description="Disordered" evidence="1">
    <location>
        <begin position="22"/>
        <end position="108"/>
    </location>
</feature>
<keyword evidence="4" id="KW-1185">Reference proteome</keyword>
<evidence type="ECO:0000256" key="2">
    <source>
        <dbReference type="SAM" id="SignalP"/>
    </source>
</evidence>
<dbReference type="AlphaFoldDB" id="A6G158"/>
<organism evidence="3 4">
    <name type="scientific">Plesiocystis pacifica SIR-1</name>
    <dbReference type="NCBI Taxonomy" id="391625"/>
    <lineage>
        <taxon>Bacteria</taxon>
        <taxon>Pseudomonadati</taxon>
        <taxon>Myxococcota</taxon>
        <taxon>Polyangia</taxon>
        <taxon>Nannocystales</taxon>
        <taxon>Nannocystaceae</taxon>
        <taxon>Plesiocystis</taxon>
    </lineage>
</organism>
<protein>
    <recommendedName>
        <fullName evidence="5">Virginiamycin B lyase</fullName>
    </recommendedName>
</protein>
<dbReference type="SUPFAM" id="SSF50974">
    <property type="entry name" value="Nitrous oxide reductase, N-terminal domain"/>
    <property type="match status" value="1"/>
</dbReference>
<gene>
    <name evidence="3" type="ORF">PPSIR1_11275</name>
</gene>
<feature type="signal peptide" evidence="2">
    <location>
        <begin position="1"/>
        <end position="17"/>
    </location>
</feature>
<comment type="caution">
    <text evidence="3">The sequence shown here is derived from an EMBL/GenBank/DDBJ whole genome shotgun (WGS) entry which is preliminary data.</text>
</comment>
<dbReference type="EMBL" id="ABCS01000011">
    <property type="protein sequence ID" value="EDM80353.1"/>
    <property type="molecule type" value="Genomic_DNA"/>
</dbReference>
<reference evidence="3 4" key="1">
    <citation type="submission" date="2007-06" db="EMBL/GenBank/DDBJ databases">
        <authorList>
            <person name="Shimkets L."/>
            <person name="Ferriera S."/>
            <person name="Johnson J."/>
            <person name="Kravitz S."/>
            <person name="Beeson K."/>
            <person name="Sutton G."/>
            <person name="Rogers Y.-H."/>
            <person name="Friedman R."/>
            <person name="Frazier M."/>
            <person name="Venter J.C."/>
        </authorList>
    </citation>
    <scope>NUCLEOTIDE SEQUENCE [LARGE SCALE GENOMIC DNA]</scope>
    <source>
        <strain evidence="3 4">SIR-1</strain>
    </source>
</reference>
<keyword evidence="2" id="KW-0732">Signal</keyword>
<dbReference type="eggNOG" id="COG4257">
    <property type="taxonomic scope" value="Bacteria"/>
</dbReference>
<proteinExistence type="predicted"/>
<evidence type="ECO:0000313" key="4">
    <source>
        <dbReference type="Proteomes" id="UP000005801"/>
    </source>
</evidence>
<sequence>MNSLYVSSLLSALALLAVGCGDDGTPETWTNGDDFGADQGEDPGEDEQDTDAEQGEGQDTTSAGDQGEEEDSTAGPDTSSAGDQGEEESTASGEGMDDGTTKFDTLADVDAGGGNGNCVGGELCGEAEFSYIWIANSQQNTVSKINTRTMVEESRFYTRPDQGGNPSRTSVSVDGRAVAVANRHVGITKIWADHDDCVDANTNGVIDSSTGKDDIRPFAEDECIAWHTEFPGMTVQRPIAWTSGTYNEETCLWEDQKIWTTTGDSGTPGQCGETGVWVHRLNGDTGEVEDTVHLPHSVAPCTFGSATWGLGPYGAAVDNEGNLWFHIFGQGRTIRINYETLEHTVVNGSSYGITVDSEGRPWTDAPARLNLDTLQWESATSPDLPGAGGSGVAQDHQGRIWKSVAGGGVGWVDMETLEAGQVVYLPTTGNHRGIGVDVDGFIWAVPLNGTTAHKIDPDTYEVFTYDGLDSPYTYSDMAGGQLINVACNEPQG</sequence>
<dbReference type="InterPro" id="IPR015943">
    <property type="entry name" value="WD40/YVTN_repeat-like_dom_sf"/>
</dbReference>